<protein>
    <submittedName>
        <fullName evidence="1">Uncharacterized protein</fullName>
    </submittedName>
</protein>
<dbReference type="AlphaFoldDB" id="A0A0S1SKV8"/>
<accession>A0A0S1SNC8</accession>
<accession>A0A0S1SHR8</accession>
<sequence>MTSQGLAALHAAVTALFESVAQNDDLVGPLSRVDEAYRSEVTEERDEWLRNFYPRLLTHPAIRRINQAASLINSPFYGDCMDIAAESPESLDNPSLLLATEWQRRHKKYEEMARCANLLGERLQQHASPATMALRSKLSYEWCMALNQQADALREEAVTAAERSAHEAEQAGDIPGKLYAVMVKIDLLQKIGRWQEAFALSESALSEAEALMADAQGTEAGERVQRLVMNLLYHRMNIAVDHRLRIGMVRELIGSIEENPIYQQSRGQPWAEDPLTKARAYVGQQ</sequence>
<accession>A0A0S1SUN1</accession>
<name>A0A0S1SKV8_9BACT</name>
<accession>A0A0S1SKV8</accession>
<gene>
    <name evidence="1" type="ORF">PeribacterD1_0406</name>
</gene>
<accession>A0A0S1SQ71</accession>
<reference evidence="1 2" key="2">
    <citation type="journal article" date="2016" name="PeerJ">
        <title>Analysis of five complete genome sequences for members of the class Peribacteria in the recently recognized Peregrinibacteria bacterial phylum.</title>
        <authorList>
            <person name="Anantharaman K."/>
            <person name="Brown C.T."/>
            <person name="Burstein D."/>
            <person name="Castelle C.J."/>
            <person name="Probst A.J."/>
            <person name="Thomas B.C."/>
            <person name="Williams K.H."/>
            <person name="Banfield J.F."/>
        </authorList>
    </citation>
    <scope>NUCLEOTIDE SEQUENCE [LARGE SCALE GENOMIC DNA]</scope>
    <source>
        <strain evidence="1">RIFOXYD1_FULL_PER-ii_59_16</strain>
    </source>
</reference>
<organism evidence="1 2">
    <name type="scientific">Candidatus Peribacter riflensis</name>
    <dbReference type="NCBI Taxonomy" id="1735162"/>
    <lineage>
        <taxon>Bacteria</taxon>
        <taxon>Candidatus Peregrinibacteriota</taxon>
        <taxon>Candidatus Peribacteria</taxon>
        <taxon>Candidatus Peribacterales</taxon>
        <taxon>Candidatus Peribacteraceae</taxon>
        <taxon>Candidatus Peribacter</taxon>
    </lineage>
</organism>
<evidence type="ECO:0000313" key="2">
    <source>
        <dbReference type="Proteomes" id="UP000069135"/>
    </source>
</evidence>
<proteinExistence type="predicted"/>
<dbReference type="KEGG" id="prf:PeribacterA2_0406"/>
<reference evidence="2" key="1">
    <citation type="submission" date="2015-10" db="EMBL/GenBank/DDBJ databases">
        <title>Analysis of five complete genome sequences for members of the class Peribacteria in the recently recognized Peregrinibacteria bacterial phylum.</title>
        <authorList>
            <person name="Anantharaman K."/>
            <person name="Brown C.T."/>
            <person name="Burstein D."/>
            <person name="Castelle C.J."/>
            <person name="Probst A.J."/>
            <person name="Thomas B.C."/>
            <person name="Williams K.H."/>
            <person name="Banfield J.F."/>
        </authorList>
    </citation>
    <scope>NUCLEOTIDE SEQUENCE [LARGE SCALE GENOMIC DNA]</scope>
</reference>
<evidence type="ECO:0000313" key="1">
    <source>
        <dbReference type="EMBL" id="ALM13098.1"/>
    </source>
</evidence>
<dbReference type="Proteomes" id="UP000069135">
    <property type="component" value="Chromosome"/>
</dbReference>
<dbReference type="EMBL" id="CP013065">
    <property type="protein sequence ID" value="ALM13098.1"/>
    <property type="molecule type" value="Genomic_DNA"/>
</dbReference>